<dbReference type="SUPFAM" id="SSF143865">
    <property type="entry name" value="CorA soluble domain-like"/>
    <property type="match status" value="1"/>
</dbReference>
<name>A0A6J3M1A4_9PEZI</name>
<dbReference type="GO" id="GO:0015095">
    <property type="term" value="F:magnesium ion transmembrane transporter activity"/>
    <property type="evidence" value="ECO:0007669"/>
    <property type="project" value="TreeGrafter"/>
</dbReference>
<accession>A0A6J3M1A4</accession>
<dbReference type="PANTHER" id="PTHR46494">
    <property type="entry name" value="CORA FAMILY METAL ION TRANSPORTER (EUROFUNG)"/>
    <property type="match status" value="1"/>
</dbReference>
<evidence type="ECO:0008006" key="12">
    <source>
        <dbReference type="Google" id="ProtNLM"/>
    </source>
</evidence>
<dbReference type="AlphaFoldDB" id="A0A6J3M1A4"/>
<dbReference type="Proteomes" id="UP000504637">
    <property type="component" value="Unplaced"/>
</dbReference>
<reference evidence="11" key="3">
    <citation type="submission" date="2025-08" db="UniProtKB">
        <authorList>
            <consortium name="RefSeq"/>
        </authorList>
    </citation>
    <scope>IDENTIFICATION</scope>
    <source>
        <strain evidence="11">CBS 342.82</strain>
    </source>
</reference>
<dbReference type="InterPro" id="IPR002523">
    <property type="entry name" value="MgTranspt_CorA/ZnTranspt_ZntB"/>
</dbReference>
<reference evidence="11" key="1">
    <citation type="submission" date="2020-01" db="EMBL/GenBank/DDBJ databases">
        <authorList>
            <consortium name="DOE Joint Genome Institute"/>
            <person name="Haridas S."/>
            <person name="Albert R."/>
            <person name="Binder M."/>
            <person name="Bloem J."/>
            <person name="Labutti K."/>
            <person name="Salamov A."/>
            <person name="Andreopoulos B."/>
            <person name="Baker S.E."/>
            <person name="Barry K."/>
            <person name="Bills G."/>
            <person name="Bluhm B.H."/>
            <person name="Cannon C."/>
            <person name="Castanera R."/>
            <person name="Culley D.E."/>
            <person name="Daum C."/>
            <person name="Ezra D."/>
            <person name="Gonzalez J.B."/>
            <person name="Henrissat B."/>
            <person name="Kuo A."/>
            <person name="Liang C."/>
            <person name="Lipzen A."/>
            <person name="Lutzoni F."/>
            <person name="Magnuson J."/>
            <person name="Mondo S."/>
            <person name="Nolan M."/>
            <person name="Ohm R."/>
            <person name="Pangilinan J."/>
            <person name="Park H.-J."/>
            <person name="Ramirez L."/>
            <person name="Alfaro M."/>
            <person name="Sun H."/>
            <person name="Tritt A."/>
            <person name="Yoshinaga Y."/>
            <person name="Zwiers L.-H."/>
            <person name="Turgeon B.G."/>
            <person name="Goodwin S.B."/>
            <person name="Spatafora J.W."/>
            <person name="Crous P.W."/>
            <person name="Grigoriev I.V."/>
        </authorList>
    </citation>
    <scope>NUCLEOTIDE SEQUENCE</scope>
    <source>
        <strain evidence="11">CBS 342.82</strain>
    </source>
</reference>
<evidence type="ECO:0000256" key="2">
    <source>
        <dbReference type="ARBA" id="ARBA00009765"/>
    </source>
</evidence>
<dbReference type="Gene3D" id="1.20.58.340">
    <property type="entry name" value="Magnesium transport protein CorA, transmembrane region"/>
    <property type="match status" value="2"/>
</dbReference>
<dbReference type="Pfam" id="PF01544">
    <property type="entry name" value="CorA"/>
    <property type="match status" value="1"/>
</dbReference>
<keyword evidence="6 9" id="KW-1133">Transmembrane helix</keyword>
<comment type="subcellular location">
    <subcellularLocation>
        <location evidence="1">Cell membrane</location>
        <topology evidence="1">Multi-pass membrane protein</topology>
    </subcellularLocation>
</comment>
<dbReference type="GeneID" id="54363225"/>
<evidence type="ECO:0000256" key="3">
    <source>
        <dbReference type="ARBA" id="ARBA00022448"/>
    </source>
</evidence>
<evidence type="ECO:0000256" key="7">
    <source>
        <dbReference type="ARBA" id="ARBA00023136"/>
    </source>
</evidence>
<dbReference type="GO" id="GO:0005886">
    <property type="term" value="C:plasma membrane"/>
    <property type="evidence" value="ECO:0007669"/>
    <property type="project" value="UniProtKB-SubCell"/>
</dbReference>
<sequence length="526" mass="59429">MGNIHSSGSARTVSRSILCGHTQLRSHQLANERLWSRRSIVSTSTGASASHLQSRPSRIHLSTHHYHASSSLKQHSSRIGAEPGIDSAAHGSHVERHMVNASVDSRINVVDFSDEHMEQDIVPPRSLQQFLDERPTPAWAKCRWIHVNGLDLDVIKLLGRHKRLHRLAIEDVFDQRTPTKVDWYQDHCFMVMPMQKLLHNEDYQRVPEDQRAENPLWCSPYNMGHSQSENNHNRRHAWRTLAHETLGISTEQVSIFLTADNTVITLFERSGDDVLNPILERLESAQSVVRTSNDPSMLVQAVIDAVVDLAMPIAQAAADTFAELELAVLRSPNIAQSKHLYILRSALTHFNDNMISTGGLLRTICDHHSAAPRPNNSDVAAVESTKTQPHSAATAISPTTRVYLQDVQDHITALFTSTREQIRATENLTNLIFNTIAASQNESVRKLTLLSSFFLPLTFLTGYFGMNFDMPGVNDNSDAVFWWIATPVMLIAVLFLGPKPRWVRSLEWRRTRLKRSRRSFDPNERL</sequence>
<keyword evidence="5 9" id="KW-0812">Transmembrane</keyword>
<feature type="transmembrane region" description="Helical" evidence="9">
    <location>
        <begin position="480"/>
        <end position="497"/>
    </location>
</feature>
<dbReference type="PANTHER" id="PTHR46494:SF1">
    <property type="entry name" value="CORA FAMILY METAL ION TRANSPORTER (EUROFUNG)"/>
    <property type="match status" value="1"/>
</dbReference>
<evidence type="ECO:0000256" key="5">
    <source>
        <dbReference type="ARBA" id="ARBA00022692"/>
    </source>
</evidence>
<organism evidence="11">
    <name type="scientific">Dissoconium aciculare CBS 342.82</name>
    <dbReference type="NCBI Taxonomy" id="1314786"/>
    <lineage>
        <taxon>Eukaryota</taxon>
        <taxon>Fungi</taxon>
        <taxon>Dikarya</taxon>
        <taxon>Ascomycota</taxon>
        <taxon>Pezizomycotina</taxon>
        <taxon>Dothideomycetes</taxon>
        <taxon>Dothideomycetidae</taxon>
        <taxon>Mycosphaerellales</taxon>
        <taxon>Dissoconiaceae</taxon>
        <taxon>Dissoconium</taxon>
    </lineage>
</organism>
<evidence type="ECO:0000313" key="10">
    <source>
        <dbReference type="Proteomes" id="UP000504637"/>
    </source>
</evidence>
<comment type="similarity">
    <text evidence="2">Belongs to the CorA metal ion transporter (MIT) (TC 1.A.35) family.</text>
</comment>
<keyword evidence="3" id="KW-0813">Transport</keyword>
<keyword evidence="10" id="KW-1185">Reference proteome</keyword>
<dbReference type="GO" id="GO:0050897">
    <property type="term" value="F:cobalt ion binding"/>
    <property type="evidence" value="ECO:0007669"/>
    <property type="project" value="TreeGrafter"/>
</dbReference>
<dbReference type="GO" id="GO:0015087">
    <property type="term" value="F:cobalt ion transmembrane transporter activity"/>
    <property type="evidence" value="ECO:0007669"/>
    <property type="project" value="TreeGrafter"/>
</dbReference>
<protein>
    <recommendedName>
        <fullName evidence="12">Cora-domain-containing protein</fullName>
    </recommendedName>
</protein>
<evidence type="ECO:0000256" key="1">
    <source>
        <dbReference type="ARBA" id="ARBA00004651"/>
    </source>
</evidence>
<dbReference type="GO" id="GO:0000287">
    <property type="term" value="F:magnesium ion binding"/>
    <property type="evidence" value="ECO:0007669"/>
    <property type="project" value="TreeGrafter"/>
</dbReference>
<keyword evidence="4" id="KW-1003">Cell membrane</keyword>
<dbReference type="RefSeq" id="XP_033457738.1">
    <property type="nucleotide sequence ID" value="XM_033605425.1"/>
</dbReference>
<dbReference type="InterPro" id="IPR045861">
    <property type="entry name" value="CorA_cytoplasmic_dom"/>
</dbReference>
<keyword evidence="7 9" id="KW-0472">Membrane</keyword>
<evidence type="ECO:0000256" key="4">
    <source>
        <dbReference type="ARBA" id="ARBA00022475"/>
    </source>
</evidence>
<evidence type="ECO:0000256" key="9">
    <source>
        <dbReference type="SAM" id="Phobius"/>
    </source>
</evidence>
<evidence type="ECO:0000256" key="6">
    <source>
        <dbReference type="ARBA" id="ARBA00022989"/>
    </source>
</evidence>
<gene>
    <name evidence="11" type="ORF">K489DRAFT_382640</name>
</gene>
<dbReference type="OrthoDB" id="165352at2759"/>
<reference evidence="11" key="2">
    <citation type="submission" date="2020-04" db="EMBL/GenBank/DDBJ databases">
        <authorList>
            <consortium name="NCBI Genome Project"/>
        </authorList>
    </citation>
    <scope>NUCLEOTIDE SEQUENCE</scope>
    <source>
        <strain evidence="11">CBS 342.82</strain>
    </source>
</reference>
<feature type="region of interest" description="Disordered" evidence="8">
    <location>
        <begin position="64"/>
        <end position="88"/>
    </location>
</feature>
<proteinExistence type="inferred from homology"/>
<evidence type="ECO:0000256" key="8">
    <source>
        <dbReference type="SAM" id="MobiDB-lite"/>
    </source>
</evidence>
<dbReference type="Gene3D" id="3.30.460.20">
    <property type="entry name" value="CorA soluble domain-like"/>
    <property type="match status" value="1"/>
</dbReference>
<dbReference type="InterPro" id="IPR045863">
    <property type="entry name" value="CorA_TM1_TM2"/>
</dbReference>
<evidence type="ECO:0000313" key="11">
    <source>
        <dbReference type="RefSeq" id="XP_033457738.1"/>
    </source>
</evidence>
<dbReference type="SUPFAM" id="SSF144083">
    <property type="entry name" value="Magnesium transport protein CorA, transmembrane region"/>
    <property type="match status" value="1"/>
</dbReference>
<feature type="transmembrane region" description="Helical" evidence="9">
    <location>
        <begin position="447"/>
        <end position="468"/>
    </location>
</feature>